<dbReference type="InterPro" id="IPR050553">
    <property type="entry name" value="Thioredoxin_ResA/DsbE_sf"/>
</dbReference>
<dbReference type="PANTHER" id="PTHR42852">
    <property type="entry name" value="THIOL:DISULFIDE INTERCHANGE PROTEIN DSBE"/>
    <property type="match status" value="1"/>
</dbReference>
<dbReference type="InterPro" id="IPR000866">
    <property type="entry name" value="AhpC/TSA"/>
</dbReference>
<gene>
    <name evidence="4" type="ORF">RS694_12570</name>
</gene>
<evidence type="ECO:0000259" key="3">
    <source>
        <dbReference type="PROSITE" id="PS51352"/>
    </source>
</evidence>
<dbReference type="Gene3D" id="3.40.30.10">
    <property type="entry name" value="Glutaredoxin"/>
    <property type="match status" value="1"/>
</dbReference>
<evidence type="ECO:0000313" key="4">
    <source>
        <dbReference type="EMBL" id="APW43275.1"/>
    </source>
</evidence>
<dbReference type="PROSITE" id="PS51352">
    <property type="entry name" value="THIOREDOXIN_2"/>
    <property type="match status" value="1"/>
</dbReference>
<evidence type="ECO:0000256" key="2">
    <source>
        <dbReference type="SAM" id="SignalP"/>
    </source>
</evidence>
<dbReference type="InterPro" id="IPR013766">
    <property type="entry name" value="Thioredoxin_domain"/>
</dbReference>
<dbReference type="GO" id="GO:0015036">
    <property type="term" value="F:disulfide oxidoreductase activity"/>
    <property type="evidence" value="ECO:0007669"/>
    <property type="project" value="UniProtKB-ARBA"/>
</dbReference>
<dbReference type="PROSITE" id="PS00194">
    <property type="entry name" value="THIOREDOXIN_1"/>
    <property type="match status" value="1"/>
</dbReference>
<feature type="signal peptide" evidence="2">
    <location>
        <begin position="1"/>
        <end position="25"/>
    </location>
</feature>
<dbReference type="GO" id="GO:0016209">
    <property type="term" value="F:antioxidant activity"/>
    <property type="evidence" value="ECO:0007669"/>
    <property type="project" value="InterPro"/>
</dbReference>
<dbReference type="KEGG" id="rsb:RS694_12570"/>
<dbReference type="STRING" id="1484693.RS694_12570"/>
<dbReference type="AlphaFoldDB" id="A0A1P8KBD8"/>
<dbReference type="Pfam" id="PF00578">
    <property type="entry name" value="AhpC-TSA"/>
    <property type="match status" value="1"/>
</dbReference>
<sequence length="181" mass="19976">MPMSLQRRHLLLAGCAAGFPAWAAAAETGFDVQHWSRKQPVPQFPMQDQDGKPWSLAALRGRAVLLNFWATWCEPCRAEMPSLQALAAREADRLSVVAINLKESPEAIARFVQATGLQLPVVRDAQGDMARAWGIRIYPSTVLIDDTGRVHSVVRGALDWAGPEGARLLAPLFADQRVRKR</sequence>
<dbReference type="eggNOG" id="COG0526">
    <property type="taxonomic scope" value="Bacteria"/>
</dbReference>
<reference evidence="4 5" key="1">
    <citation type="submission" date="2017-01" db="EMBL/GenBank/DDBJ databases">
        <authorList>
            <person name="Mah S.A."/>
            <person name="Swanson W.J."/>
            <person name="Moy G.W."/>
            <person name="Vacquier V.D."/>
        </authorList>
    </citation>
    <scope>NUCLEOTIDE SEQUENCE [LARGE SCALE GENOMIC DNA]</scope>
    <source>
        <strain evidence="4 5">DSM 22694</strain>
    </source>
</reference>
<accession>A0A1P8KBD8</accession>
<evidence type="ECO:0000313" key="5">
    <source>
        <dbReference type="Proteomes" id="UP000186110"/>
    </source>
</evidence>
<dbReference type="InterPro" id="IPR017937">
    <property type="entry name" value="Thioredoxin_CS"/>
</dbReference>
<keyword evidence="1" id="KW-0676">Redox-active center</keyword>
<dbReference type="SUPFAM" id="SSF52833">
    <property type="entry name" value="Thioredoxin-like"/>
    <property type="match status" value="1"/>
</dbReference>
<keyword evidence="5" id="KW-1185">Reference proteome</keyword>
<feature type="domain" description="Thioredoxin" evidence="3">
    <location>
        <begin position="35"/>
        <end position="174"/>
    </location>
</feature>
<dbReference type="Proteomes" id="UP000186110">
    <property type="component" value="Chromosome"/>
</dbReference>
<evidence type="ECO:0000256" key="1">
    <source>
        <dbReference type="ARBA" id="ARBA00023284"/>
    </source>
</evidence>
<dbReference type="EMBL" id="CP019239">
    <property type="protein sequence ID" value="APW43275.1"/>
    <property type="molecule type" value="Genomic_DNA"/>
</dbReference>
<dbReference type="CDD" id="cd02966">
    <property type="entry name" value="TlpA_like_family"/>
    <property type="match status" value="1"/>
</dbReference>
<keyword evidence="2" id="KW-0732">Signal</keyword>
<dbReference type="InterPro" id="IPR036249">
    <property type="entry name" value="Thioredoxin-like_sf"/>
</dbReference>
<organism evidence="4 5">
    <name type="scientific">Rhodoferax saidenbachensis</name>
    <dbReference type="NCBI Taxonomy" id="1484693"/>
    <lineage>
        <taxon>Bacteria</taxon>
        <taxon>Pseudomonadati</taxon>
        <taxon>Pseudomonadota</taxon>
        <taxon>Betaproteobacteria</taxon>
        <taxon>Burkholderiales</taxon>
        <taxon>Comamonadaceae</taxon>
        <taxon>Rhodoferax</taxon>
    </lineage>
</organism>
<dbReference type="PANTHER" id="PTHR42852:SF17">
    <property type="entry name" value="THIOREDOXIN-LIKE PROTEIN HI_1115"/>
    <property type="match status" value="1"/>
</dbReference>
<name>A0A1P8KBD8_9BURK</name>
<feature type="chain" id="PRO_5010318964" description="Thioredoxin domain-containing protein" evidence="2">
    <location>
        <begin position="26"/>
        <end position="181"/>
    </location>
</feature>
<protein>
    <recommendedName>
        <fullName evidence="3">Thioredoxin domain-containing protein</fullName>
    </recommendedName>
</protein>
<proteinExistence type="predicted"/>